<feature type="domain" description="Carrier" evidence="4">
    <location>
        <begin position="910"/>
        <end position="986"/>
    </location>
</feature>
<accession>A0ABW4GX46</accession>
<evidence type="ECO:0000313" key="6">
    <source>
        <dbReference type="Proteomes" id="UP001597097"/>
    </source>
</evidence>
<dbReference type="Pfam" id="PF13193">
    <property type="entry name" value="AMP-binding_C"/>
    <property type="match status" value="1"/>
</dbReference>
<dbReference type="SMART" id="SM00823">
    <property type="entry name" value="PKS_PP"/>
    <property type="match status" value="1"/>
</dbReference>
<evidence type="ECO:0000259" key="4">
    <source>
        <dbReference type="PROSITE" id="PS50075"/>
    </source>
</evidence>
<sequence>MAETSLAQRSLWFLNELDPTQPVFNISGVMRIRGPLDTALLERALNVVVDRHEMLRTVFEVEDGVPVQVILPGMPVTVPVREVAPEDVESSVRAEVTRPFDLAAGPLLRMTVLRVAPDEHVAVLVMHHIVTDGWSNAILFRELADSYAALAAGRRPELGDLPVQYADYAQWELDNLRGERLEKLVDYWSDRLAGVAPLRLAGDRETPREPSFHGDTVMFDIPASVVSDLERLAKERGATVFMVLLAAYQVLLHRHSGQHDVAVACPVANRGQTGTEGLIGLFVNALVMRGDLSGDPAFLKLLDHVKEVCAGAIRHQDLPFGKLVELLKPQRHVGPGTPLAQVMFVLQNIPSEPWHAGELTLEPTWVPTGTAKYALALNVEPAGSGYLGVLEYSTDLFSRAGAERLTRQFVTLLRGLTADPEQPISRLPLLTEEERAAAARSGVVAKGEFTPAHELVEARAAADPDAPAVIQGAGRVSYGELVSWSRQIARRLRAAGLRAETPVAVSLGRSAELVAAYLGILQAGGVIAPLAAHASTELLQRTGAAYVIRPAGRGAPRPAITVTTADGAELPQPGPDVAILPSQLVCGTDTHAGLAALCRTPEWQAGERWLCLAPVESAWRDVLPILAAGATLVLPQGEPAFAEALAAVAEADVTGLAVPASVLPDLAAAGTGVVPGSVLRIVLDGGPAAWAVARRLWAGRPVELIQLYRPEGGCAVHAVRRRSPSGDENGDTAGVRVLDPWLEPVPEGMPGEVYLAGPALGRGREDAASTAACFVPDPFAEHPGGRLRRTGDRARLRDGRLELLGRFDRVVDLDGYPVPTDEIETVLMGHRDVADCAVGVRPGELVAYVVLTPTGQSSLGDLRRHVLTRLPAPMVPGRWAMVGAIARDPSGDVRWSDLPDVGELQTGSIAPRTPIEQEIATIVADLLGLPEVGMDDNFLELGGHSLLAVQLVSRARDAFGADLPLRLLYAPDATLEAFARHLFEELARAEEVDAAL</sequence>
<keyword evidence="3" id="KW-0597">Phosphoprotein</keyword>
<dbReference type="Pfam" id="PF00550">
    <property type="entry name" value="PP-binding"/>
    <property type="match status" value="1"/>
</dbReference>
<keyword evidence="6" id="KW-1185">Reference proteome</keyword>
<dbReference type="PROSITE" id="PS50075">
    <property type="entry name" value="CARRIER"/>
    <property type="match status" value="1"/>
</dbReference>
<dbReference type="RefSeq" id="WP_219528004.1">
    <property type="nucleotide sequence ID" value="NZ_JAHKRM010000003.1"/>
</dbReference>
<dbReference type="InterPro" id="IPR009081">
    <property type="entry name" value="PP-bd_ACP"/>
</dbReference>
<dbReference type="EMBL" id="JBHUCM010000075">
    <property type="protein sequence ID" value="MFD1547415.1"/>
    <property type="molecule type" value="Genomic_DNA"/>
</dbReference>
<comment type="cofactor">
    <cofactor evidence="1">
        <name>pantetheine 4'-phosphate</name>
        <dbReference type="ChEBI" id="CHEBI:47942"/>
    </cofactor>
</comment>
<dbReference type="Pfam" id="PF00668">
    <property type="entry name" value="Condensation"/>
    <property type="match status" value="1"/>
</dbReference>
<dbReference type="PANTHER" id="PTHR45527">
    <property type="entry name" value="NONRIBOSOMAL PEPTIDE SYNTHETASE"/>
    <property type="match status" value="1"/>
</dbReference>
<dbReference type="PROSITE" id="PS00012">
    <property type="entry name" value="PHOSPHOPANTETHEINE"/>
    <property type="match status" value="1"/>
</dbReference>
<dbReference type="Pfam" id="PF00501">
    <property type="entry name" value="AMP-binding"/>
    <property type="match status" value="2"/>
</dbReference>
<evidence type="ECO:0000256" key="3">
    <source>
        <dbReference type="ARBA" id="ARBA00022553"/>
    </source>
</evidence>
<proteinExistence type="predicted"/>
<dbReference type="InterPro" id="IPR000873">
    <property type="entry name" value="AMP-dep_synth/lig_dom"/>
</dbReference>
<evidence type="ECO:0000256" key="1">
    <source>
        <dbReference type="ARBA" id="ARBA00001957"/>
    </source>
</evidence>
<reference evidence="6" key="1">
    <citation type="journal article" date="2019" name="Int. J. Syst. Evol. Microbiol.">
        <title>The Global Catalogue of Microorganisms (GCM) 10K type strain sequencing project: providing services to taxonomists for standard genome sequencing and annotation.</title>
        <authorList>
            <consortium name="The Broad Institute Genomics Platform"/>
            <consortium name="The Broad Institute Genome Sequencing Center for Infectious Disease"/>
            <person name="Wu L."/>
            <person name="Ma J."/>
        </authorList>
    </citation>
    <scope>NUCLEOTIDE SEQUENCE [LARGE SCALE GENOMIC DNA]</scope>
    <source>
        <strain evidence="6">CGMCC 1.15399</strain>
    </source>
</reference>
<dbReference type="InterPro" id="IPR006162">
    <property type="entry name" value="Ppantetheine_attach_site"/>
</dbReference>
<dbReference type="InterPro" id="IPR020806">
    <property type="entry name" value="PKS_PP-bd"/>
</dbReference>
<organism evidence="5 6">
    <name type="scientific">Nonomuraea guangzhouensis</name>
    <dbReference type="NCBI Taxonomy" id="1291555"/>
    <lineage>
        <taxon>Bacteria</taxon>
        <taxon>Bacillati</taxon>
        <taxon>Actinomycetota</taxon>
        <taxon>Actinomycetes</taxon>
        <taxon>Streptosporangiales</taxon>
        <taxon>Streptosporangiaceae</taxon>
        <taxon>Nonomuraea</taxon>
    </lineage>
</organism>
<dbReference type="InterPro" id="IPR025110">
    <property type="entry name" value="AMP-bd_C"/>
</dbReference>
<dbReference type="CDD" id="cd19531">
    <property type="entry name" value="LCL_NRPS-like"/>
    <property type="match status" value="1"/>
</dbReference>
<comment type="caution">
    <text evidence="5">The sequence shown here is derived from an EMBL/GenBank/DDBJ whole genome shotgun (WGS) entry which is preliminary data.</text>
</comment>
<dbReference type="InterPro" id="IPR001242">
    <property type="entry name" value="Condensation_dom"/>
</dbReference>
<keyword evidence="2" id="KW-0596">Phosphopantetheine</keyword>
<name>A0ABW4GX46_9ACTN</name>
<dbReference type="PANTHER" id="PTHR45527:SF1">
    <property type="entry name" value="FATTY ACID SYNTHASE"/>
    <property type="match status" value="1"/>
</dbReference>
<gene>
    <name evidence="5" type="ORF">ACFSJ0_61035</name>
</gene>
<evidence type="ECO:0000313" key="5">
    <source>
        <dbReference type="EMBL" id="MFD1547415.1"/>
    </source>
</evidence>
<protein>
    <submittedName>
        <fullName evidence="5">Condensation domain-containing protein</fullName>
    </submittedName>
</protein>
<dbReference type="Proteomes" id="UP001597097">
    <property type="component" value="Unassembled WGS sequence"/>
</dbReference>
<evidence type="ECO:0000256" key="2">
    <source>
        <dbReference type="ARBA" id="ARBA00022450"/>
    </source>
</evidence>